<dbReference type="Pfam" id="PF03459">
    <property type="entry name" value="TOBE"/>
    <property type="match status" value="1"/>
</dbReference>
<dbReference type="AlphaFoldDB" id="A0A133UDU1"/>
<evidence type="ECO:0000256" key="3">
    <source>
        <dbReference type="ARBA" id="ARBA00022505"/>
    </source>
</evidence>
<dbReference type="PANTHER" id="PTHR42781:SF4">
    <property type="entry name" value="SPERMIDINE_PUTRESCINE IMPORT ATP-BINDING PROTEIN POTA"/>
    <property type="match status" value="1"/>
</dbReference>
<keyword evidence="3" id="KW-0500">Molybdenum</keyword>
<evidence type="ECO:0000256" key="2">
    <source>
        <dbReference type="ARBA" id="ARBA00022448"/>
    </source>
</evidence>
<feature type="non-terminal residue" evidence="5">
    <location>
        <position position="1"/>
    </location>
</feature>
<evidence type="ECO:0000259" key="4">
    <source>
        <dbReference type="Pfam" id="PF03459"/>
    </source>
</evidence>
<dbReference type="Proteomes" id="UP000070373">
    <property type="component" value="Unassembled WGS sequence"/>
</dbReference>
<dbReference type="Gene3D" id="2.40.50.100">
    <property type="match status" value="1"/>
</dbReference>
<reference evidence="5 6" key="1">
    <citation type="journal article" date="2016" name="Sci. Rep.">
        <title>Metabolic traits of an uncultured archaeal lineage -MSBL1- from brine pools of the Red Sea.</title>
        <authorList>
            <person name="Mwirichia R."/>
            <person name="Alam I."/>
            <person name="Rashid M."/>
            <person name="Vinu M."/>
            <person name="Ba-Alawi W."/>
            <person name="Anthony Kamau A."/>
            <person name="Kamanda Ngugi D."/>
            <person name="Goker M."/>
            <person name="Klenk H.P."/>
            <person name="Bajic V."/>
            <person name="Stingl U."/>
        </authorList>
    </citation>
    <scope>NUCLEOTIDE SEQUENCE [LARGE SCALE GENOMIC DNA]</scope>
    <source>
        <strain evidence="5">SCGC-AAA259E17</strain>
    </source>
</reference>
<name>A0A133UDU1_9EURY</name>
<dbReference type="PANTHER" id="PTHR42781">
    <property type="entry name" value="SPERMIDINE/PUTRESCINE IMPORT ATP-BINDING PROTEIN POTA"/>
    <property type="match status" value="1"/>
</dbReference>
<proteinExistence type="predicted"/>
<sequence length="206" mass="22837">RGLVMDPEILLLDEPIGALDKPSQERMREELKRIHRKAGITTIHVTHDREEASWLGDRIGVMNRGEIVQVGTPNEVFREPKSEFVADFVGTENIFKGTSVVKNGIAHIDVGGGVEMEAVTDKEGEVTACIRPEEILLSKDTFKSSGRNVFKGKVVEIIELENTFQIRADAGKDFSTIITKRSKSDMEIDTGSKVYLTFKAAAVHVI</sequence>
<feature type="domain" description="Transport-associated OB type 1" evidence="4">
    <location>
        <begin position="144"/>
        <end position="205"/>
    </location>
</feature>
<dbReference type="InterPro" id="IPR008995">
    <property type="entry name" value="Mo/tungstate-bd_C_term_dom"/>
</dbReference>
<accession>A0A133UDU1</accession>
<dbReference type="GO" id="GO:0005886">
    <property type="term" value="C:plasma membrane"/>
    <property type="evidence" value="ECO:0007669"/>
    <property type="project" value="UniProtKB-SubCell"/>
</dbReference>
<comment type="caution">
    <text evidence="5">The sequence shown here is derived from an EMBL/GenBank/DDBJ whole genome shotgun (WGS) entry which is preliminary data.</text>
</comment>
<organism evidence="5 6">
    <name type="scientific">candidate division MSBL1 archaeon SCGC-AAA259E17</name>
    <dbReference type="NCBI Taxonomy" id="1698263"/>
    <lineage>
        <taxon>Archaea</taxon>
        <taxon>Methanobacteriati</taxon>
        <taxon>Methanobacteriota</taxon>
        <taxon>candidate division MSBL1</taxon>
    </lineage>
</organism>
<dbReference type="InterPro" id="IPR005116">
    <property type="entry name" value="Transp-assoc_OB_typ1"/>
</dbReference>
<evidence type="ECO:0000313" key="5">
    <source>
        <dbReference type="EMBL" id="KXA92372.1"/>
    </source>
</evidence>
<gene>
    <name evidence="5" type="ORF">AKJ64_03355</name>
</gene>
<evidence type="ECO:0000313" key="6">
    <source>
        <dbReference type="Proteomes" id="UP000070373"/>
    </source>
</evidence>
<keyword evidence="2" id="KW-0813">Transport</keyword>
<comment type="subcellular location">
    <subcellularLocation>
        <location evidence="1">Cell membrane</location>
        <topology evidence="1">Peripheral membrane protein</topology>
    </subcellularLocation>
</comment>
<protein>
    <recommendedName>
        <fullName evidence="4">Transport-associated OB type 1 domain-containing protein</fullName>
    </recommendedName>
</protein>
<dbReference type="Gene3D" id="3.40.50.300">
    <property type="entry name" value="P-loop containing nucleotide triphosphate hydrolases"/>
    <property type="match status" value="1"/>
</dbReference>
<evidence type="ECO:0000256" key="1">
    <source>
        <dbReference type="ARBA" id="ARBA00004202"/>
    </source>
</evidence>
<dbReference type="InterPro" id="IPR050093">
    <property type="entry name" value="ABC_SmlMolc_Importer"/>
</dbReference>
<dbReference type="SUPFAM" id="SSF52540">
    <property type="entry name" value="P-loop containing nucleoside triphosphate hydrolases"/>
    <property type="match status" value="1"/>
</dbReference>
<keyword evidence="6" id="KW-1185">Reference proteome</keyword>
<dbReference type="InterPro" id="IPR027417">
    <property type="entry name" value="P-loop_NTPase"/>
</dbReference>
<dbReference type="EMBL" id="LHXN01000057">
    <property type="protein sequence ID" value="KXA92372.1"/>
    <property type="molecule type" value="Genomic_DNA"/>
</dbReference>
<dbReference type="SUPFAM" id="SSF50331">
    <property type="entry name" value="MOP-like"/>
    <property type="match status" value="1"/>
</dbReference>